<dbReference type="Proteomes" id="UP000014760">
    <property type="component" value="Unassembled WGS sequence"/>
</dbReference>
<evidence type="ECO:0000256" key="4">
    <source>
        <dbReference type="ARBA" id="ARBA00022801"/>
    </source>
</evidence>
<evidence type="ECO:0000256" key="3">
    <source>
        <dbReference type="ARBA" id="ARBA00022722"/>
    </source>
</evidence>
<dbReference type="InterPro" id="IPR013520">
    <property type="entry name" value="Ribonucl_H"/>
</dbReference>
<dbReference type="InterPro" id="IPR036397">
    <property type="entry name" value="RNaseH_sf"/>
</dbReference>
<evidence type="ECO:0000259" key="7">
    <source>
        <dbReference type="SMART" id="SM00479"/>
    </source>
</evidence>
<keyword evidence="6" id="KW-0539">Nucleus</keyword>
<keyword evidence="5" id="KW-0269">Exonuclease</keyword>
<keyword evidence="3" id="KW-0540">Nuclease</keyword>
<evidence type="ECO:0000313" key="10">
    <source>
        <dbReference type="Proteomes" id="UP000014760"/>
    </source>
</evidence>
<dbReference type="InterPro" id="IPR047021">
    <property type="entry name" value="REXO1/3/4-like"/>
</dbReference>
<organism evidence="8">
    <name type="scientific">Capitella teleta</name>
    <name type="common">Polychaete worm</name>
    <dbReference type="NCBI Taxonomy" id="283909"/>
    <lineage>
        <taxon>Eukaryota</taxon>
        <taxon>Metazoa</taxon>
        <taxon>Spiralia</taxon>
        <taxon>Lophotrochozoa</taxon>
        <taxon>Annelida</taxon>
        <taxon>Polychaeta</taxon>
        <taxon>Sedentaria</taxon>
        <taxon>Scolecida</taxon>
        <taxon>Capitellidae</taxon>
        <taxon>Capitella</taxon>
    </lineage>
</organism>
<dbReference type="HOGENOM" id="CLU_022453_5_0_1"/>
<dbReference type="OMA" id="ACIRICA"/>
<gene>
    <name evidence="8" type="ORF">CAPTEDRAFT_126083</name>
</gene>
<comment type="similarity">
    <text evidence="2">Belongs to the REXO1/REXO3 family.</text>
</comment>
<keyword evidence="4" id="KW-0378">Hydrolase</keyword>
<comment type="subcellular location">
    <subcellularLocation>
        <location evidence="1">Nucleus</location>
    </subcellularLocation>
</comment>
<dbReference type="EMBL" id="KB306204">
    <property type="protein sequence ID" value="ELU00070.1"/>
    <property type="molecule type" value="Genomic_DNA"/>
</dbReference>
<dbReference type="STRING" id="283909.R7U251"/>
<dbReference type="GO" id="GO:0005634">
    <property type="term" value="C:nucleus"/>
    <property type="evidence" value="ECO:0007669"/>
    <property type="project" value="UniProtKB-SubCell"/>
</dbReference>
<dbReference type="AlphaFoldDB" id="R7U251"/>
<protein>
    <recommendedName>
        <fullName evidence="7">Exonuclease domain-containing protein</fullName>
    </recommendedName>
</protein>
<dbReference type="PANTHER" id="PTHR12801">
    <property type="entry name" value="RNA EXONUCLEASE REXO1 / RECO3 FAMILY MEMBER-RELATED"/>
    <property type="match status" value="1"/>
</dbReference>
<dbReference type="SUPFAM" id="SSF53098">
    <property type="entry name" value="Ribonuclease H-like"/>
    <property type="match status" value="1"/>
</dbReference>
<accession>R7U251</accession>
<reference evidence="8 10" key="2">
    <citation type="journal article" date="2013" name="Nature">
        <title>Insights into bilaterian evolution from three spiralian genomes.</title>
        <authorList>
            <person name="Simakov O."/>
            <person name="Marletaz F."/>
            <person name="Cho S.J."/>
            <person name="Edsinger-Gonzales E."/>
            <person name="Havlak P."/>
            <person name="Hellsten U."/>
            <person name="Kuo D.H."/>
            <person name="Larsson T."/>
            <person name="Lv J."/>
            <person name="Arendt D."/>
            <person name="Savage R."/>
            <person name="Osoegawa K."/>
            <person name="de Jong P."/>
            <person name="Grimwood J."/>
            <person name="Chapman J.A."/>
            <person name="Shapiro H."/>
            <person name="Aerts A."/>
            <person name="Otillar R.P."/>
            <person name="Terry A.Y."/>
            <person name="Boore J.L."/>
            <person name="Grigoriev I.V."/>
            <person name="Lindberg D.R."/>
            <person name="Seaver E.C."/>
            <person name="Weisblat D.A."/>
            <person name="Putnam N.H."/>
            <person name="Rokhsar D.S."/>
        </authorList>
    </citation>
    <scope>NUCLEOTIDE SEQUENCE</scope>
    <source>
        <strain evidence="8 10">I ESC-2004</strain>
    </source>
</reference>
<dbReference type="Gene3D" id="3.30.420.10">
    <property type="entry name" value="Ribonuclease H-like superfamily/Ribonuclease H"/>
    <property type="match status" value="1"/>
</dbReference>
<sequence length="286" mass="32119">AGFYERLQKYILTPAQLKENGFPEFVPGEPDTVTMKKSDTFLQNQSNVRTCVRCATRFLISDNGKTRCQHHWGRSFRNSDFYLSPPEPFSGCGCRSRSSGCVIAECHVYEDNKFTDVHGYVCTTEGTGVEEEPGVYALDCEMVFTTAGSELAKVTVVDQDLKVVYDKVVKPGNRVINHNTRFSGLTEKDLRGVTTSLQDVQDDLLRLFNDKTILVGHSLDQDLLLVHRTVVDTTVVFPHRMGPPYKKGLKKLCEDYLGKRIQSKVSGHDSAEDASACMELMLKKVY</sequence>
<dbReference type="InterPro" id="IPR012337">
    <property type="entry name" value="RNaseH-like_sf"/>
</dbReference>
<dbReference type="PANTHER" id="PTHR12801:SF115">
    <property type="entry name" value="FI18136P1-RELATED"/>
    <property type="match status" value="1"/>
</dbReference>
<reference evidence="10" key="1">
    <citation type="submission" date="2012-12" db="EMBL/GenBank/DDBJ databases">
        <authorList>
            <person name="Hellsten U."/>
            <person name="Grimwood J."/>
            <person name="Chapman J.A."/>
            <person name="Shapiro H."/>
            <person name="Aerts A."/>
            <person name="Otillar R.P."/>
            <person name="Terry A.Y."/>
            <person name="Boore J.L."/>
            <person name="Simakov O."/>
            <person name="Marletaz F."/>
            <person name="Cho S.-J."/>
            <person name="Edsinger-Gonzales E."/>
            <person name="Havlak P."/>
            <person name="Kuo D.-H."/>
            <person name="Larsson T."/>
            <person name="Lv J."/>
            <person name="Arendt D."/>
            <person name="Savage R."/>
            <person name="Osoegawa K."/>
            <person name="de Jong P."/>
            <person name="Lindberg D.R."/>
            <person name="Seaver E.C."/>
            <person name="Weisblat D.A."/>
            <person name="Putnam N.H."/>
            <person name="Grigoriev I.V."/>
            <person name="Rokhsar D.S."/>
        </authorList>
    </citation>
    <scope>NUCLEOTIDE SEQUENCE</scope>
    <source>
        <strain evidence="10">I ESC-2004</strain>
    </source>
</reference>
<feature type="non-terminal residue" evidence="8">
    <location>
        <position position="1"/>
    </location>
</feature>
<name>R7U251_CAPTE</name>
<evidence type="ECO:0000256" key="5">
    <source>
        <dbReference type="ARBA" id="ARBA00022839"/>
    </source>
</evidence>
<dbReference type="Pfam" id="PF00929">
    <property type="entry name" value="RNase_T"/>
    <property type="match status" value="1"/>
</dbReference>
<dbReference type="FunFam" id="3.30.420.10:FF:000031">
    <property type="entry name" value="RNA exonuclease 1"/>
    <property type="match status" value="1"/>
</dbReference>
<evidence type="ECO:0000256" key="6">
    <source>
        <dbReference type="ARBA" id="ARBA00023242"/>
    </source>
</evidence>
<dbReference type="OrthoDB" id="206335at2759"/>
<dbReference type="EnsemblMetazoa" id="CapteT126083">
    <property type="protein sequence ID" value="CapteP126083"/>
    <property type="gene ID" value="CapteG126083"/>
</dbReference>
<evidence type="ECO:0000313" key="8">
    <source>
        <dbReference type="EMBL" id="ELU00070.1"/>
    </source>
</evidence>
<dbReference type="InterPro" id="IPR034922">
    <property type="entry name" value="REX1-like_exo"/>
</dbReference>
<dbReference type="CDD" id="cd06145">
    <property type="entry name" value="REX1_like"/>
    <property type="match status" value="1"/>
</dbReference>
<proteinExistence type="inferred from homology"/>
<dbReference type="EMBL" id="AMQN01009778">
    <property type="status" value="NOT_ANNOTATED_CDS"/>
    <property type="molecule type" value="Genomic_DNA"/>
</dbReference>
<dbReference type="SMART" id="SM00479">
    <property type="entry name" value="EXOIII"/>
    <property type="match status" value="1"/>
</dbReference>
<dbReference type="GO" id="GO:0004527">
    <property type="term" value="F:exonuclease activity"/>
    <property type="evidence" value="ECO:0007669"/>
    <property type="project" value="UniProtKB-KW"/>
</dbReference>
<keyword evidence="10" id="KW-1185">Reference proteome</keyword>
<evidence type="ECO:0000313" key="9">
    <source>
        <dbReference type="EnsemblMetazoa" id="CapteP126083"/>
    </source>
</evidence>
<evidence type="ECO:0000256" key="1">
    <source>
        <dbReference type="ARBA" id="ARBA00004123"/>
    </source>
</evidence>
<feature type="domain" description="Exonuclease" evidence="7">
    <location>
        <begin position="134"/>
        <end position="286"/>
    </location>
</feature>
<dbReference type="GO" id="GO:0003676">
    <property type="term" value="F:nucleic acid binding"/>
    <property type="evidence" value="ECO:0007669"/>
    <property type="project" value="InterPro"/>
</dbReference>
<evidence type="ECO:0000256" key="2">
    <source>
        <dbReference type="ARBA" id="ARBA00006357"/>
    </source>
</evidence>
<dbReference type="GO" id="GO:0010629">
    <property type="term" value="P:negative regulation of gene expression"/>
    <property type="evidence" value="ECO:0007669"/>
    <property type="project" value="UniProtKB-ARBA"/>
</dbReference>
<reference evidence="9" key="3">
    <citation type="submission" date="2015-06" db="UniProtKB">
        <authorList>
            <consortium name="EnsemblMetazoa"/>
        </authorList>
    </citation>
    <scope>IDENTIFICATION</scope>
</reference>